<accession>A0A1M5ZM13</accession>
<keyword evidence="1" id="KW-1133">Transmembrane helix</keyword>
<proteinExistence type="predicted"/>
<dbReference type="EMBL" id="FQXU01000009">
    <property type="protein sequence ID" value="SHI25270.1"/>
    <property type="molecule type" value="Genomic_DNA"/>
</dbReference>
<reference evidence="2 3" key="1">
    <citation type="submission" date="2016-11" db="EMBL/GenBank/DDBJ databases">
        <authorList>
            <person name="Jaros S."/>
            <person name="Januszkiewicz K."/>
            <person name="Wedrychowicz H."/>
        </authorList>
    </citation>
    <scope>NUCLEOTIDE SEQUENCE [LARGE SCALE GENOMIC DNA]</scope>
    <source>
        <strain evidence="2 3">DSM 6191</strain>
    </source>
</reference>
<feature type="transmembrane region" description="Helical" evidence="1">
    <location>
        <begin position="151"/>
        <end position="175"/>
    </location>
</feature>
<dbReference type="AlphaFoldDB" id="A0A1M5ZM13"/>
<keyword evidence="1" id="KW-0812">Transmembrane</keyword>
<evidence type="ECO:0000313" key="2">
    <source>
        <dbReference type="EMBL" id="SHI25270.1"/>
    </source>
</evidence>
<organism evidence="2 3">
    <name type="scientific">Clostridium intestinale DSM 6191</name>
    <dbReference type="NCBI Taxonomy" id="1121320"/>
    <lineage>
        <taxon>Bacteria</taxon>
        <taxon>Bacillati</taxon>
        <taxon>Bacillota</taxon>
        <taxon>Clostridia</taxon>
        <taxon>Eubacteriales</taxon>
        <taxon>Clostridiaceae</taxon>
        <taxon>Clostridium</taxon>
    </lineage>
</organism>
<evidence type="ECO:0000256" key="1">
    <source>
        <dbReference type="SAM" id="Phobius"/>
    </source>
</evidence>
<feature type="transmembrane region" description="Helical" evidence="1">
    <location>
        <begin position="220"/>
        <end position="239"/>
    </location>
</feature>
<feature type="transmembrane region" description="Helical" evidence="1">
    <location>
        <begin position="46"/>
        <end position="66"/>
    </location>
</feature>
<evidence type="ECO:0000313" key="3">
    <source>
        <dbReference type="Proteomes" id="UP000184241"/>
    </source>
</evidence>
<feature type="transmembrane region" description="Helical" evidence="1">
    <location>
        <begin position="129"/>
        <end position="145"/>
    </location>
</feature>
<feature type="transmembrane region" description="Helical" evidence="1">
    <location>
        <begin position="196"/>
        <end position="214"/>
    </location>
</feature>
<sequence length="258" mass="29628">MSRYVKEGFEELKDKILFIICIPLFVDILGLILYGKIFNEKFERSINLINLKLGVIGVPPSASYLIDGFPSELGIYLSTTLNTEFLLTYLIFILIMTFIISGYGSLLVNSQKASIKMFFRDGFKNWNKFFIVYCPNYIFAILYMIESPYKWLALVVSFIYNIVIFYIVPVLILDYENIAKSYSKSFRMLINNLSKTIGLLFEMSICFLVLNIPVSILVNSFGYIGVYISIIPIITLGVISNKSFIKLYELHKGDINDN</sequence>
<name>A0A1M5ZM13_9CLOT</name>
<feature type="transmembrane region" description="Helical" evidence="1">
    <location>
        <begin position="16"/>
        <end position="34"/>
    </location>
</feature>
<keyword evidence="1" id="KW-0472">Membrane</keyword>
<protein>
    <submittedName>
        <fullName evidence="2">Uncharacterized protein</fullName>
    </submittedName>
</protein>
<dbReference type="Proteomes" id="UP000184241">
    <property type="component" value="Unassembled WGS sequence"/>
</dbReference>
<gene>
    <name evidence="2" type="ORF">SAMN02745941_03141</name>
</gene>
<dbReference type="RefSeq" id="WP_073020902.1">
    <property type="nucleotide sequence ID" value="NZ_FQXU01000009.1"/>
</dbReference>
<feature type="transmembrane region" description="Helical" evidence="1">
    <location>
        <begin position="86"/>
        <end position="108"/>
    </location>
</feature>